<dbReference type="Proteomes" id="UP000705867">
    <property type="component" value="Unassembled WGS sequence"/>
</dbReference>
<dbReference type="GO" id="GO:0006171">
    <property type="term" value="P:cAMP biosynthetic process"/>
    <property type="evidence" value="ECO:0007669"/>
    <property type="project" value="TreeGrafter"/>
</dbReference>
<dbReference type="InterPro" id="IPR007890">
    <property type="entry name" value="CHASE2"/>
</dbReference>
<dbReference type="InterPro" id="IPR029787">
    <property type="entry name" value="Nucleotide_cyclase"/>
</dbReference>
<feature type="transmembrane region" description="Helical" evidence="2">
    <location>
        <begin position="553"/>
        <end position="572"/>
    </location>
</feature>
<keyword evidence="2" id="KW-1133">Transmembrane helix</keyword>
<comment type="caution">
    <text evidence="4">The sequence shown here is derived from an EMBL/GenBank/DDBJ whole genome shotgun (WGS) entry which is preliminary data.</text>
</comment>
<dbReference type="GO" id="GO:0004016">
    <property type="term" value="F:adenylate cyclase activity"/>
    <property type="evidence" value="ECO:0007669"/>
    <property type="project" value="UniProtKB-ARBA"/>
</dbReference>
<evidence type="ECO:0000313" key="4">
    <source>
        <dbReference type="EMBL" id="MBZ0156956.1"/>
    </source>
</evidence>
<dbReference type="InterPro" id="IPR050697">
    <property type="entry name" value="Adenylyl/Guanylyl_Cyclase_3/4"/>
</dbReference>
<dbReference type="Gene3D" id="3.30.70.1230">
    <property type="entry name" value="Nucleotide cyclase"/>
    <property type="match status" value="1"/>
</dbReference>
<reference evidence="4" key="2">
    <citation type="submission" date="2021-08" db="EMBL/GenBank/DDBJ databases">
        <authorList>
            <person name="Dalcin Martins P."/>
        </authorList>
    </citation>
    <scope>NUCLEOTIDE SEQUENCE</scope>
    <source>
        <strain evidence="4">MAG_39</strain>
    </source>
</reference>
<dbReference type="EMBL" id="JAIOIV010000099">
    <property type="protein sequence ID" value="MBZ0156956.1"/>
    <property type="molecule type" value="Genomic_DNA"/>
</dbReference>
<evidence type="ECO:0000256" key="1">
    <source>
        <dbReference type="SAM" id="Coils"/>
    </source>
</evidence>
<dbReference type="SUPFAM" id="SSF55073">
    <property type="entry name" value="Nucleotide cyclase"/>
    <property type="match status" value="1"/>
</dbReference>
<evidence type="ECO:0000256" key="2">
    <source>
        <dbReference type="SAM" id="Phobius"/>
    </source>
</evidence>
<keyword evidence="2" id="KW-0472">Membrane</keyword>
<organism evidence="4 5">
    <name type="scientific">Candidatus Nitrobium versatile</name>
    <dbReference type="NCBI Taxonomy" id="2884831"/>
    <lineage>
        <taxon>Bacteria</taxon>
        <taxon>Pseudomonadati</taxon>
        <taxon>Nitrospirota</taxon>
        <taxon>Nitrospiria</taxon>
        <taxon>Nitrospirales</taxon>
        <taxon>Nitrospiraceae</taxon>
        <taxon>Candidatus Nitrobium</taxon>
    </lineage>
</organism>
<dbReference type="Pfam" id="PF05226">
    <property type="entry name" value="CHASE2"/>
    <property type="match status" value="1"/>
</dbReference>
<dbReference type="InterPro" id="IPR001054">
    <property type="entry name" value="A/G_cyclase"/>
</dbReference>
<feature type="transmembrane region" description="Helical" evidence="2">
    <location>
        <begin position="579"/>
        <end position="596"/>
    </location>
</feature>
<dbReference type="PANTHER" id="PTHR43081">
    <property type="entry name" value="ADENYLATE CYCLASE, TERMINAL-DIFFERENTIATION SPECIFIC-RELATED"/>
    <property type="match status" value="1"/>
</dbReference>
<sequence>MQRMKGGQKAAKENGKKVKEVARVTLVLGVPLSLLLSVLVLFHAFDGMELKLLNLGFQKRDPIVKRQDIITIDIDDAAVSRVGRWPWSWEIHAALLDFLSMHHARAVAFVDMDFSREVPPSFPPEMVEDVKKTLESALSGKGDPSALSRLPDPAGSLLRSVHQNGSTCFTAGFKIPEEQGDRQRILQRAEAVAALHTAQKRESLRLMKETASLTGESEGVLLATDILPLVPGLMKGSRCYGFNTISLDRDGVVRKYPLLVSYRGSLYPSLGLQVARHLMGATEIRVERGRYIELKGPRERVRIPVNHRGEMYINWTGEYKESFVHLPFPLVSTFIGYQKAKDELKKYSLASMQDPSALNGILVDALRKSRLFTEEESNSLGTMVFISALLEYYVVQGNYPVEETLSALGLDPKEEVWLTVGRQIFFNNHVVKRYREGRKPSFADAVQGTGFIVGKDEEAKYRDAYERTVYYLESGKIDDVRPLYYGPPLLLTQGKKELSVTPLFFRDKVVFYGLAATGLSAQNATPFSNLQTMLDLVPTVLNTIATGNFIEEWRYYISYAYLFVVLFSVLLLSPLQGGLLSGLVAGSHVALGWFAFSEWGSLLPVAPPVFAVLSSYLSAVAYRYFQEQKERKKVRAMFSTMVSPEVLRMMEENPERFRLAGEKTEATLFSSDVSGFTTISEGVTARELATILNIYLTPMSNIIMSYNGYVDKYEGDAIKADFGVPLPDGDHPWKACFSALLQQEELKVIQRMILLKYGVKITARMGIDTGIVSAGNMGSERRMQYTVMGEAVTLAEELEPANKHFGTWIALGPGTFERAGERIEVRYLNRLVMGAESEAVPVYELLGWKREKFLEYWRGRPVPELALESLKRMLPEKVIAYHEFYLGKGLPESALVRDFRELFGELREKALACMRVNNRKEVLFLREEKERLKQRIQGYGQQYAGVEAPEALVREGGELKG</sequence>
<feature type="non-terminal residue" evidence="4">
    <location>
        <position position="961"/>
    </location>
</feature>
<feature type="domain" description="Guanylate cyclase" evidence="3">
    <location>
        <begin position="667"/>
        <end position="799"/>
    </location>
</feature>
<evidence type="ECO:0000313" key="5">
    <source>
        <dbReference type="Proteomes" id="UP000705867"/>
    </source>
</evidence>
<reference evidence="4" key="1">
    <citation type="journal article" date="2021" name="bioRxiv">
        <title>Unraveling nitrogen, sulfur and carbon metabolic pathways and microbial community transcriptional responses to substrate deprivation and toxicity stresses in a bioreactor mimicking anoxic brackish coastal sediment conditions.</title>
        <authorList>
            <person name="Martins P.D."/>
            <person name="Echeveste M.J."/>
            <person name="Arshad A."/>
            <person name="Kurth J."/>
            <person name="Ouboter H."/>
            <person name="Jetten M.S.M."/>
            <person name="Welte C.U."/>
        </authorList>
    </citation>
    <scope>NUCLEOTIDE SEQUENCE</scope>
    <source>
        <strain evidence="4">MAG_39</strain>
    </source>
</reference>
<name>A0A953J645_9BACT</name>
<proteinExistence type="predicted"/>
<gene>
    <name evidence="4" type="ORF">K8I29_12200</name>
</gene>
<evidence type="ECO:0000259" key="3">
    <source>
        <dbReference type="PROSITE" id="PS50125"/>
    </source>
</evidence>
<dbReference type="SMART" id="SM01080">
    <property type="entry name" value="CHASE2"/>
    <property type="match status" value="1"/>
</dbReference>
<dbReference type="AlphaFoldDB" id="A0A953J645"/>
<feature type="transmembrane region" description="Helical" evidence="2">
    <location>
        <begin position="602"/>
        <end position="625"/>
    </location>
</feature>
<keyword evidence="2" id="KW-0812">Transmembrane</keyword>
<dbReference type="Pfam" id="PF00211">
    <property type="entry name" value="Guanylate_cyc"/>
    <property type="match status" value="1"/>
</dbReference>
<dbReference type="SMART" id="SM00044">
    <property type="entry name" value="CYCc"/>
    <property type="match status" value="1"/>
</dbReference>
<dbReference type="PANTHER" id="PTHR43081:SF1">
    <property type="entry name" value="ADENYLATE CYCLASE, TERMINAL-DIFFERENTIATION SPECIFIC"/>
    <property type="match status" value="1"/>
</dbReference>
<keyword evidence="1" id="KW-0175">Coiled coil</keyword>
<accession>A0A953J645</accession>
<dbReference type="PROSITE" id="PS50125">
    <property type="entry name" value="GUANYLATE_CYCLASE_2"/>
    <property type="match status" value="1"/>
</dbReference>
<protein>
    <submittedName>
        <fullName evidence="4">CHASE2 domain-containing protein</fullName>
    </submittedName>
</protein>
<feature type="coiled-coil region" evidence="1">
    <location>
        <begin position="915"/>
        <end position="942"/>
    </location>
</feature>
<dbReference type="CDD" id="cd07302">
    <property type="entry name" value="CHD"/>
    <property type="match status" value="1"/>
</dbReference>
<feature type="transmembrane region" description="Helical" evidence="2">
    <location>
        <begin position="21"/>
        <end position="45"/>
    </location>
</feature>
<dbReference type="GO" id="GO:0035556">
    <property type="term" value="P:intracellular signal transduction"/>
    <property type="evidence" value="ECO:0007669"/>
    <property type="project" value="InterPro"/>
</dbReference>